<gene>
    <name evidence="5" type="ORF">CIG75_18615</name>
</gene>
<dbReference type="CDD" id="cd01335">
    <property type="entry name" value="Radical_SAM"/>
    <property type="match status" value="1"/>
</dbReference>
<organism evidence="5 6">
    <name type="scientific">Tumebacillus algifaecis</name>
    <dbReference type="NCBI Taxonomy" id="1214604"/>
    <lineage>
        <taxon>Bacteria</taxon>
        <taxon>Bacillati</taxon>
        <taxon>Bacillota</taxon>
        <taxon>Bacilli</taxon>
        <taxon>Bacillales</taxon>
        <taxon>Alicyclobacillaceae</taxon>
        <taxon>Tumebacillus</taxon>
    </lineage>
</organism>
<protein>
    <submittedName>
        <fullName evidence="5">Radical SAM protein</fullName>
    </submittedName>
</protein>
<dbReference type="RefSeq" id="WP_094237980.1">
    <property type="nucleotide sequence ID" value="NZ_CP022657.1"/>
</dbReference>
<dbReference type="InterPro" id="IPR007197">
    <property type="entry name" value="rSAM"/>
</dbReference>
<name>A0A223D5L7_9BACL</name>
<keyword evidence="1" id="KW-0479">Metal-binding</keyword>
<evidence type="ECO:0000313" key="5">
    <source>
        <dbReference type="EMBL" id="ASS76753.1"/>
    </source>
</evidence>
<dbReference type="PANTHER" id="PTHR43432:SF3">
    <property type="entry name" value="SLR0285 PROTEIN"/>
    <property type="match status" value="1"/>
</dbReference>
<dbReference type="KEGG" id="tab:CIG75_18615"/>
<dbReference type="GO" id="GO:0003824">
    <property type="term" value="F:catalytic activity"/>
    <property type="evidence" value="ECO:0007669"/>
    <property type="project" value="InterPro"/>
</dbReference>
<dbReference type="SFLD" id="SFLDG01084">
    <property type="entry name" value="Uncharacterised_Radical_SAM_Su"/>
    <property type="match status" value="1"/>
</dbReference>
<dbReference type="Pfam" id="PF04055">
    <property type="entry name" value="Radical_SAM"/>
    <property type="match status" value="1"/>
</dbReference>
<proteinExistence type="predicted"/>
<dbReference type="Gene3D" id="3.80.30.30">
    <property type="match status" value="1"/>
</dbReference>
<keyword evidence="3" id="KW-0411">Iron-sulfur</keyword>
<dbReference type="SUPFAM" id="SSF102114">
    <property type="entry name" value="Radical SAM enzymes"/>
    <property type="match status" value="1"/>
</dbReference>
<evidence type="ECO:0000256" key="1">
    <source>
        <dbReference type="ARBA" id="ARBA00022723"/>
    </source>
</evidence>
<dbReference type="InterPro" id="IPR040086">
    <property type="entry name" value="MJ0683-like"/>
</dbReference>
<evidence type="ECO:0000256" key="2">
    <source>
        <dbReference type="ARBA" id="ARBA00023004"/>
    </source>
</evidence>
<dbReference type="GO" id="GO:0046872">
    <property type="term" value="F:metal ion binding"/>
    <property type="evidence" value="ECO:0007669"/>
    <property type="project" value="UniProtKB-KW"/>
</dbReference>
<keyword evidence="6" id="KW-1185">Reference proteome</keyword>
<evidence type="ECO:0000313" key="6">
    <source>
        <dbReference type="Proteomes" id="UP000214688"/>
    </source>
</evidence>
<dbReference type="Proteomes" id="UP000214688">
    <property type="component" value="Chromosome"/>
</dbReference>
<evidence type="ECO:0000259" key="4">
    <source>
        <dbReference type="PROSITE" id="PS51918"/>
    </source>
</evidence>
<sequence length="273" mass="30999">MKLTITHKKPSRLLNPASGFLSGYSHTLNPYTGCSYACSYCYVRQMPVALFRGEEWGTWIDVKTEAATKLKKELQSAKKKGPVTIFMSSSTDPYQPLEAQEKVTRGLLETMVEEPPDFLFVQTRSPLVTRDLDLFAQLKDRIRISITVETDRDEIRRLFAPKAPPIRARLQALQTIADAGLPVQAAIAPVLPCSDNFARTLAGIVTRVCLDDYFMGDGSGGRRTERLGIQDLYREADLNDWYDRTAYLRVWQQLQQEFPPEQLFRSQLGFLPN</sequence>
<dbReference type="InterPro" id="IPR006638">
    <property type="entry name" value="Elp3/MiaA/NifB-like_rSAM"/>
</dbReference>
<dbReference type="AlphaFoldDB" id="A0A223D5L7"/>
<dbReference type="PANTHER" id="PTHR43432">
    <property type="entry name" value="SLR0285 PROTEIN"/>
    <property type="match status" value="1"/>
</dbReference>
<keyword evidence="2" id="KW-0408">Iron</keyword>
<accession>A0A223D5L7</accession>
<evidence type="ECO:0000256" key="3">
    <source>
        <dbReference type="ARBA" id="ARBA00023014"/>
    </source>
</evidence>
<dbReference type="SFLD" id="SFLDS00029">
    <property type="entry name" value="Radical_SAM"/>
    <property type="match status" value="1"/>
</dbReference>
<reference evidence="5 6" key="1">
    <citation type="journal article" date="2015" name="Int. J. Syst. Evol. Microbiol.">
        <title>Tumebacillus algifaecis sp. nov., isolated from decomposing algal scum.</title>
        <authorList>
            <person name="Wu Y.F."/>
            <person name="Zhang B."/>
            <person name="Xing P."/>
            <person name="Wu Q.L."/>
            <person name="Liu S.J."/>
        </authorList>
    </citation>
    <scope>NUCLEOTIDE SEQUENCE [LARGE SCALE GENOMIC DNA]</scope>
    <source>
        <strain evidence="5 6">THMBR28</strain>
    </source>
</reference>
<dbReference type="EMBL" id="CP022657">
    <property type="protein sequence ID" value="ASS76753.1"/>
    <property type="molecule type" value="Genomic_DNA"/>
</dbReference>
<dbReference type="OrthoDB" id="9785699at2"/>
<dbReference type="InterPro" id="IPR058240">
    <property type="entry name" value="rSAM_sf"/>
</dbReference>
<feature type="domain" description="Radical SAM core" evidence="4">
    <location>
        <begin position="20"/>
        <end position="261"/>
    </location>
</feature>
<dbReference type="GO" id="GO:0051536">
    <property type="term" value="F:iron-sulfur cluster binding"/>
    <property type="evidence" value="ECO:0007669"/>
    <property type="project" value="UniProtKB-KW"/>
</dbReference>
<dbReference type="PROSITE" id="PS51918">
    <property type="entry name" value="RADICAL_SAM"/>
    <property type="match status" value="1"/>
</dbReference>
<dbReference type="SMART" id="SM00729">
    <property type="entry name" value="Elp3"/>
    <property type="match status" value="1"/>
</dbReference>